<dbReference type="RefSeq" id="WP_212491602.1">
    <property type="nucleotide sequence ID" value="NZ_JAFCJH010000001.1"/>
</dbReference>
<feature type="chain" id="PRO_5046427231" evidence="1">
    <location>
        <begin position="28"/>
        <end position="93"/>
    </location>
</feature>
<dbReference type="EMBL" id="JAFCJH010000001">
    <property type="protein sequence ID" value="MBR0794037.1"/>
    <property type="molecule type" value="Genomic_DNA"/>
</dbReference>
<accession>A0ABS5FBC7</accession>
<gene>
    <name evidence="2" type="ORF">JQ615_01400</name>
</gene>
<evidence type="ECO:0000313" key="2">
    <source>
        <dbReference type="EMBL" id="MBR0794037.1"/>
    </source>
</evidence>
<dbReference type="InterPro" id="IPR021937">
    <property type="entry name" value="DUF3551"/>
</dbReference>
<proteinExistence type="predicted"/>
<dbReference type="PROSITE" id="PS51257">
    <property type="entry name" value="PROKAR_LIPOPROTEIN"/>
    <property type="match status" value="1"/>
</dbReference>
<dbReference type="Pfam" id="PF12071">
    <property type="entry name" value="DUF3551"/>
    <property type="match status" value="1"/>
</dbReference>
<organism evidence="2 3">
    <name type="scientific">Bradyrhizobium jicamae</name>
    <dbReference type="NCBI Taxonomy" id="280332"/>
    <lineage>
        <taxon>Bacteria</taxon>
        <taxon>Pseudomonadati</taxon>
        <taxon>Pseudomonadota</taxon>
        <taxon>Alphaproteobacteria</taxon>
        <taxon>Hyphomicrobiales</taxon>
        <taxon>Nitrobacteraceae</taxon>
        <taxon>Bradyrhizobium</taxon>
    </lineage>
</organism>
<sequence length="93" mass="10506">MRRLQSTVPVLAAVALACLASIAPASADQYDYPWCAQGPSFGYPGQCMYQTYAQCQASISGQYLACGENPRFLFREQAQPRQPQRRYRRIDHD</sequence>
<keyword evidence="1" id="KW-0732">Signal</keyword>
<name>A0ABS5FBC7_9BRAD</name>
<dbReference type="Proteomes" id="UP001315278">
    <property type="component" value="Unassembled WGS sequence"/>
</dbReference>
<evidence type="ECO:0000256" key="1">
    <source>
        <dbReference type="SAM" id="SignalP"/>
    </source>
</evidence>
<protein>
    <submittedName>
        <fullName evidence="2">DUF3551 domain-containing protein</fullName>
    </submittedName>
</protein>
<evidence type="ECO:0000313" key="3">
    <source>
        <dbReference type="Proteomes" id="UP001315278"/>
    </source>
</evidence>
<comment type="caution">
    <text evidence="2">The sequence shown here is derived from an EMBL/GenBank/DDBJ whole genome shotgun (WGS) entry which is preliminary data.</text>
</comment>
<reference evidence="3" key="1">
    <citation type="journal article" date="2021" name="ISME J.">
        <title>Evolutionary origin and ecological implication of a unique nif island in free-living Bradyrhizobium lineages.</title>
        <authorList>
            <person name="Tao J."/>
        </authorList>
    </citation>
    <scope>NUCLEOTIDE SEQUENCE [LARGE SCALE GENOMIC DNA]</scope>
    <source>
        <strain evidence="3">SZCCT0434</strain>
    </source>
</reference>
<keyword evidence="3" id="KW-1185">Reference proteome</keyword>
<feature type="signal peptide" evidence="1">
    <location>
        <begin position="1"/>
        <end position="27"/>
    </location>
</feature>